<name>A0ABX0Z7H9_9ACTN</name>
<evidence type="ECO:0000313" key="1">
    <source>
        <dbReference type="EMBL" id="NJP31895.1"/>
    </source>
</evidence>
<evidence type="ECO:0000313" key="2">
    <source>
        <dbReference type="Proteomes" id="UP000783871"/>
    </source>
</evidence>
<protein>
    <submittedName>
        <fullName evidence="1">Uncharacterized protein</fullName>
    </submittedName>
</protein>
<proteinExistence type="predicted"/>
<dbReference type="EMBL" id="JAATEO010000006">
    <property type="protein sequence ID" value="NJP31895.1"/>
    <property type="molecule type" value="Genomic_DNA"/>
</dbReference>
<dbReference type="Proteomes" id="UP000783871">
    <property type="component" value="Unassembled WGS sequence"/>
</dbReference>
<gene>
    <name evidence="1" type="ORF">HCJ94_07830</name>
</gene>
<organism evidence="1 2">
    <name type="scientific">Micromonospora thermarum</name>
    <dbReference type="NCBI Taxonomy" id="2720024"/>
    <lineage>
        <taxon>Bacteria</taxon>
        <taxon>Bacillati</taxon>
        <taxon>Actinomycetota</taxon>
        <taxon>Actinomycetes</taxon>
        <taxon>Micromonosporales</taxon>
        <taxon>Micromonosporaceae</taxon>
        <taxon>Micromonospora</taxon>
    </lineage>
</organism>
<comment type="caution">
    <text evidence="1">The sequence shown here is derived from an EMBL/GenBank/DDBJ whole genome shotgun (WGS) entry which is preliminary data.</text>
</comment>
<keyword evidence="2" id="KW-1185">Reference proteome</keyword>
<dbReference type="RefSeq" id="WP_168000294.1">
    <property type="nucleotide sequence ID" value="NZ_JAATEO010000006.1"/>
</dbReference>
<accession>A0ABX0Z7H9</accession>
<sequence>MTDIHVNVDQPPEPGLLRAAIEAALAGRAWPDGPEAAVARAVADHVTGTDHGPRSRPC</sequence>
<reference evidence="1 2" key="1">
    <citation type="submission" date="2020-03" db="EMBL/GenBank/DDBJ databases">
        <title>WGS of actinomycetes isolated from Thailand.</title>
        <authorList>
            <person name="Thawai C."/>
        </authorList>
    </citation>
    <scope>NUCLEOTIDE SEQUENCE [LARGE SCALE GENOMIC DNA]</scope>
    <source>
        <strain evidence="1 2">HSS6-12</strain>
    </source>
</reference>